<dbReference type="PRINTS" id="PR00119">
    <property type="entry name" value="CATATPASE"/>
</dbReference>
<dbReference type="EMBL" id="NPDT01000008">
    <property type="protein sequence ID" value="PJZ64671.1"/>
    <property type="molecule type" value="Genomic_DNA"/>
</dbReference>
<dbReference type="InterPro" id="IPR006121">
    <property type="entry name" value="HMA_dom"/>
</dbReference>
<keyword evidence="12 15" id="KW-1133">Transmembrane helix</keyword>
<evidence type="ECO:0000256" key="6">
    <source>
        <dbReference type="ARBA" id="ARBA00022692"/>
    </source>
</evidence>
<evidence type="ECO:0000256" key="11">
    <source>
        <dbReference type="ARBA" id="ARBA00022967"/>
    </source>
</evidence>
<dbReference type="InterPro" id="IPR001757">
    <property type="entry name" value="P_typ_ATPase"/>
</dbReference>
<evidence type="ECO:0000256" key="7">
    <source>
        <dbReference type="ARBA" id="ARBA00022723"/>
    </source>
</evidence>
<dbReference type="Gene3D" id="3.30.70.100">
    <property type="match status" value="1"/>
</dbReference>
<dbReference type="InterPro" id="IPR023298">
    <property type="entry name" value="ATPase_P-typ_TM_dom_sf"/>
</dbReference>
<dbReference type="PANTHER" id="PTHR43520">
    <property type="entry name" value="ATP7, ISOFORM B"/>
    <property type="match status" value="1"/>
</dbReference>
<dbReference type="GO" id="GO:0043682">
    <property type="term" value="F:P-type divalent copper transporter activity"/>
    <property type="evidence" value="ECO:0007669"/>
    <property type="project" value="TreeGrafter"/>
</dbReference>
<feature type="transmembrane region" description="Helical" evidence="15">
    <location>
        <begin position="248"/>
        <end position="270"/>
    </location>
</feature>
<evidence type="ECO:0000256" key="4">
    <source>
        <dbReference type="ARBA" id="ARBA00022475"/>
    </source>
</evidence>
<dbReference type="SUPFAM" id="SSF55008">
    <property type="entry name" value="HMA, heavy metal-associated domain"/>
    <property type="match status" value="1"/>
</dbReference>
<feature type="transmembrane region" description="Helical" evidence="15">
    <location>
        <begin position="179"/>
        <end position="203"/>
    </location>
</feature>
<dbReference type="PROSITE" id="PS01229">
    <property type="entry name" value="COF_2"/>
    <property type="match status" value="1"/>
</dbReference>
<dbReference type="SUPFAM" id="SSF81653">
    <property type="entry name" value="Calcium ATPase, transduction domain A"/>
    <property type="match status" value="1"/>
</dbReference>
<dbReference type="InterPro" id="IPR036163">
    <property type="entry name" value="HMA_dom_sf"/>
</dbReference>
<keyword evidence="9 15" id="KW-0067">ATP-binding</keyword>
<dbReference type="Pfam" id="PF00403">
    <property type="entry name" value="HMA"/>
    <property type="match status" value="1"/>
</dbReference>
<evidence type="ECO:0000256" key="2">
    <source>
        <dbReference type="ARBA" id="ARBA00006024"/>
    </source>
</evidence>
<organism evidence="17 18">
    <name type="scientific">Leptospira wolffii</name>
    <dbReference type="NCBI Taxonomy" id="409998"/>
    <lineage>
        <taxon>Bacteria</taxon>
        <taxon>Pseudomonadati</taxon>
        <taxon>Spirochaetota</taxon>
        <taxon>Spirochaetia</taxon>
        <taxon>Leptospirales</taxon>
        <taxon>Leptospiraceae</taxon>
        <taxon>Leptospira</taxon>
    </lineage>
</organism>
<evidence type="ECO:0000313" key="18">
    <source>
        <dbReference type="Proteomes" id="UP000231912"/>
    </source>
</evidence>
<dbReference type="InterPro" id="IPR008250">
    <property type="entry name" value="ATPase_P-typ_transduc_dom_A_sf"/>
</dbReference>
<keyword evidence="13" id="KW-0406">Ion transport</keyword>
<dbReference type="InterPro" id="IPR036412">
    <property type="entry name" value="HAD-like_sf"/>
</dbReference>
<evidence type="ECO:0000256" key="5">
    <source>
        <dbReference type="ARBA" id="ARBA00022553"/>
    </source>
</evidence>
<dbReference type="InterPro" id="IPR021993">
    <property type="entry name" value="ATPase-cat-bd"/>
</dbReference>
<dbReference type="NCBIfam" id="TIGR01494">
    <property type="entry name" value="ATPase_P-type"/>
    <property type="match status" value="1"/>
</dbReference>
<dbReference type="Pfam" id="PF12156">
    <property type="entry name" value="ATPase-cat_bd"/>
    <property type="match status" value="1"/>
</dbReference>
<dbReference type="CDD" id="cd02079">
    <property type="entry name" value="P-type_ATPase_HM"/>
    <property type="match status" value="1"/>
</dbReference>
<dbReference type="SUPFAM" id="SSF56784">
    <property type="entry name" value="HAD-like"/>
    <property type="match status" value="1"/>
</dbReference>
<dbReference type="NCBIfam" id="TIGR01525">
    <property type="entry name" value="ATPase-IB_hvy"/>
    <property type="match status" value="1"/>
</dbReference>
<comment type="similarity">
    <text evidence="2 15">Belongs to the cation transport ATPase (P-type) (TC 3.A.3) family. Type IB subfamily.</text>
</comment>
<comment type="subcellular location">
    <subcellularLocation>
        <location evidence="1">Cell membrane</location>
        <topology evidence="1">Multi-pass membrane protein</topology>
    </subcellularLocation>
</comment>
<dbReference type="InterPro" id="IPR027256">
    <property type="entry name" value="P-typ_ATPase_IB"/>
</dbReference>
<dbReference type="CDD" id="cd00371">
    <property type="entry name" value="HMA"/>
    <property type="match status" value="1"/>
</dbReference>
<dbReference type="GO" id="GO:0016887">
    <property type="term" value="F:ATP hydrolysis activity"/>
    <property type="evidence" value="ECO:0007669"/>
    <property type="project" value="InterPro"/>
</dbReference>
<dbReference type="AlphaFoldDB" id="A0A2M9Z8C9"/>
<dbReference type="InterPro" id="IPR023299">
    <property type="entry name" value="ATPase_P-typ_cyto_dom_N"/>
</dbReference>
<accession>A0A2M9Z8C9</accession>
<dbReference type="NCBIfam" id="TIGR01511">
    <property type="entry name" value="ATPase-IB1_Cu"/>
    <property type="match status" value="1"/>
</dbReference>
<feature type="transmembrane region" description="Helical" evidence="15">
    <location>
        <begin position="779"/>
        <end position="799"/>
    </location>
</feature>
<evidence type="ECO:0000313" key="17">
    <source>
        <dbReference type="EMBL" id="PJZ64671.1"/>
    </source>
</evidence>
<keyword evidence="3" id="KW-0813">Transport</keyword>
<name>A0A2M9Z8C9_9LEPT</name>
<dbReference type="NCBIfam" id="TIGR01512">
    <property type="entry name" value="ATPase-IB2_Cd"/>
    <property type="match status" value="1"/>
</dbReference>
<dbReference type="Pfam" id="PF00122">
    <property type="entry name" value="E1-E2_ATPase"/>
    <property type="match status" value="1"/>
</dbReference>
<proteinExistence type="inferred from homology"/>
<dbReference type="PANTHER" id="PTHR43520:SF5">
    <property type="entry name" value="CATION-TRANSPORTING P-TYPE ATPASE-RELATED"/>
    <property type="match status" value="1"/>
</dbReference>
<dbReference type="Pfam" id="PF00702">
    <property type="entry name" value="Hydrolase"/>
    <property type="match status" value="1"/>
</dbReference>
<dbReference type="GO" id="GO:0005886">
    <property type="term" value="C:plasma membrane"/>
    <property type="evidence" value="ECO:0007669"/>
    <property type="project" value="UniProtKB-SubCell"/>
</dbReference>
<dbReference type="PRINTS" id="PR00943">
    <property type="entry name" value="CUATPASE"/>
</dbReference>
<reference evidence="17 18" key="1">
    <citation type="submission" date="2017-07" db="EMBL/GenBank/DDBJ databases">
        <title>Leptospira spp. isolated from tropical soils.</title>
        <authorList>
            <person name="Thibeaux R."/>
            <person name="Iraola G."/>
            <person name="Ferres I."/>
            <person name="Bierque E."/>
            <person name="Girault D."/>
            <person name="Soupe-Gilbert M.-E."/>
            <person name="Picardeau M."/>
            <person name="Goarant C."/>
        </authorList>
    </citation>
    <scope>NUCLEOTIDE SEQUENCE [LARGE SCALE GENOMIC DNA]</scope>
    <source>
        <strain evidence="17 18">FH2-C-A2</strain>
    </source>
</reference>
<evidence type="ECO:0000256" key="3">
    <source>
        <dbReference type="ARBA" id="ARBA00022448"/>
    </source>
</evidence>
<evidence type="ECO:0000256" key="10">
    <source>
        <dbReference type="ARBA" id="ARBA00022842"/>
    </source>
</evidence>
<dbReference type="InterPro" id="IPR023214">
    <property type="entry name" value="HAD_sf"/>
</dbReference>
<evidence type="ECO:0000256" key="8">
    <source>
        <dbReference type="ARBA" id="ARBA00022741"/>
    </source>
</evidence>
<keyword evidence="8 15" id="KW-0547">Nucleotide-binding</keyword>
<dbReference type="InterPro" id="IPR059000">
    <property type="entry name" value="ATPase_P-type_domA"/>
</dbReference>
<dbReference type="GO" id="GO:0055070">
    <property type="term" value="P:copper ion homeostasis"/>
    <property type="evidence" value="ECO:0007669"/>
    <property type="project" value="TreeGrafter"/>
</dbReference>
<evidence type="ECO:0000256" key="1">
    <source>
        <dbReference type="ARBA" id="ARBA00004651"/>
    </source>
</evidence>
<dbReference type="PROSITE" id="PS50846">
    <property type="entry name" value="HMA_2"/>
    <property type="match status" value="1"/>
</dbReference>
<feature type="domain" description="HMA" evidence="16">
    <location>
        <begin position="95"/>
        <end position="161"/>
    </location>
</feature>
<keyword evidence="10" id="KW-0460">Magnesium</keyword>
<feature type="transmembrane region" description="Helical" evidence="15">
    <location>
        <begin position="215"/>
        <end position="236"/>
    </location>
</feature>
<evidence type="ECO:0000256" key="13">
    <source>
        <dbReference type="ARBA" id="ARBA00023065"/>
    </source>
</evidence>
<keyword evidence="6 15" id="KW-0812">Transmembrane</keyword>
<dbReference type="GO" id="GO:0005524">
    <property type="term" value="F:ATP binding"/>
    <property type="evidence" value="ECO:0007669"/>
    <property type="project" value="UniProtKB-UniRule"/>
</dbReference>
<evidence type="ECO:0000256" key="9">
    <source>
        <dbReference type="ARBA" id="ARBA00022840"/>
    </source>
</evidence>
<dbReference type="Gene3D" id="3.40.50.1000">
    <property type="entry name" value="HAD superfamily/HAD-like"/>
    <property type="match status" value="1"/>
</dbReference>
<dbReference type="RefSeq" id="WP_100759826.1">
    <property type="nucleotide sequence ID" value="NZ_NPDT01000008.1"/>
</dbReference>
<dbReference type="SUPFAM" id="SSF81665">
    <property type="entry name" value="Calcium ATPase, transmembrane domain M"/>
    <property type="match status" value="1"/>
</dbReference>
<feature type="transmembrane region" description="Helical" evidence="15">
    <location>
        <begin position="754"/>
        <end position="773"/>
    </location>
</feature>
<gene>
    <name evidence="17" type="ORF">CH371_16215</name>
</gene>
<keyword evidence="11" id="KW-1278">Translocase</keyword>
<evidence type="ECO:0000256" key="15">
    <source>
        <dbReference type="RuleBase" id="RU362081"/>
    </source>
</evidence>
<dbReference type="Gene3D" id="2.70.150.10">
    <property type="entry name" value="Calcium-transporting ATPase, cytoplasmic transduction domain A"/>
    <property type="match status" value="1"/>
</dbReference>
<feature type="transmembrane region" description="Helical" evidence="15">
    <location>
        <begin position="276"/>
        <end position="294"/>
    </location>
</feature>
<dbReference type="PROSITE" id="PS00154">
    <property type="entry name" value="ATPASE_E1_E2"/>
    <property type="match status" value="1"/>
</dbReference>
<dbReference type="InterPro" id="IPR018303">
    <property type="entry name" value="ATPase_P-typ_P_site"/>
</dbReference>
<dbReference type="Gene3D" id="3.40.1110.10">
    <property type="entry name" value="Calcium-transporting ATPase, cytoplasmic domain N"/>
    <property type="match status" value="1"/>
</dbReference>
<feature type="transmembrane region" description="Helical" evidence="15">
    <location>
        <begin position="457"/>
        <end position="483"/>
    </location>
</feature>
<keyword evidence="14 15" id="KW-0472">Membrane</keyword>
<sequence>MRETATEGLCFHCNSKIESEPVFGVYNGIKREYCCNGCATLSGILLENGLDRFYEIRGSQLLEPASEKSEAGSDSLLDNPSVYSEYLENVSPENSSVFITIGGIHCSACVWLVETAMSRTEGVDEARINFGTGRLKLVFDPKKATLAKIFGSIRKLGYKPSLYSPLKAESKVAKPFQDLAYRMTAAGFCWGNIMLFSASLYAGYFEGMELNIKNLFHYISWILATPVYFYSGYPFWKGAYESWKRRILSMDTLLFAGVSMAYFYSVYVTLTEKGEVYFDSVCTIYFFILLGKYLEAMIRYKAGAKIGELLSLLPEEYEVERDGNWSQIPTSSVIKGDSIRLRHGSRSPVDGILTSTTEAFFDESVLTGESNPVLKSKGESVKAGSICLSSNILILASGTAKESSLAQIGRLLEDSILTKPKIQRITDKLSSIFIKVVLAVAVGTFSYWWYFGSLEEAILNTISVLIVACPCALGLSVPAALVVGHWMQSKAGVLIKNPETAEILAKADRIFFDKTGTLTTGKLEFKSERYFTEEWDREGLKNMASDLETHSTHPVARSLVQALSSDNEKKEFHWSSVREFVGQGIEAKNGKKHLYRIGSRKFAVPFEHKNDGWVYLSSDGRPLAAWEFGDKARPEAKESIAKIKTLIPKLEILSGDSYEKVDRLSKELGIDEFSSDLSPVEKRERIRKAQESGEVVVMVGDGINDSACIAQADLGVSMGMGSDLSLDKSDVVLVQNRLDSLPKSIKISRKTRSIILQNVCLSLVYNTIMIPLAAFGFMLPVICAGFMTLSSITVVLNSVSMTRRLSE</sequence>
<evidence type="ECO:0000259" key="16">
    <source>
        <dbReference type="PROSITE" id="PS50846"/>
    </source>
</evidence>
<evidence type="ECO:0000256" key="12">
    <source>
        <dbReference type="ARBA" id="ARBA00022989"/>
    </source>
</evidence>
<dbReference type="GO" id="GO:0005507">
    <property type="term" value="F:copper ion binding"/>
    <property type="evidence" value="ECO:0007669"/>
    <property type="project" value="TreeGrafter"/>
</dbReference>
<keyword evidence="5" id="KW-0597">Phosphoprotein</keyword>
<keyword evidence="7 15" id="KW-0479">Metal-binding</keyword>
<protein>
    <submittedName>
        <fullName evidence="17">Heavy metal translocating P-type ATPase</fullName>
    </submittedName>
</protein>
<keyword evidence="4 15" id="KW-1003">Cell membrane</keyword>
<feature type="transmembrane region" description="Helical" evidence="15">
    <location>
        <begin position="432"/>
        <end position="451"/>
    </location>
</feature>
<dbReference type="Proteomes" id="UP000231912">
    <property type="component" value="Unassembled WGS sequence"/>
</dbReference>
<comment type="caution">
    <text evidence="17">The sequence shown here is derived from an EMBL/GenBank/DDBJ whole genome shotgun (WGS) entry which is preliminary data.</text>
</comment>
<evidence type="ECO:0000256" key="14">
    <source>
        <dbReference type="ARBA" id="ARBA00023136"/>
    </source>
</evidence>